<dbReference type="EMBL" id="CP071060">
    <property type="protein sequence ID" value="QSI75644.1"/>
    <property type="molecule type" value="Genomic_DNA"/>
</dbReference>
<dbReference type="Proteomes" id="UP000663570">
    <property type="component" value="Chromosome"/>
</dbReference>
<evidence type="ECO:0000313" key="1">
    <source>
        <dbReference type="EMBL" id="QSI75644.1"/>
    </source>
</evidence>
<protein>
    <submittedName>
        <fullName evidence="1">Uncharacterized protein</fullName>
    </submittedName>
</protein>
<organism evidence="1 2">
    <name type="scientific">Niveibacterium microcysteis</name>
    <dbReference type="NCBI Taxonomy" id="2811415"/>
    <lineage>
        <taxon>Bacteria</taxon>
        <taxon>Pseudomonadati</taxon>
        <taxon>Pseudomonadota</taxon>
        <taxon>Betaproteobacteria</taxon>
        <taxon>Rhodocyclales</taxon>
        <taxon>Rhodocyclaceae</taxon>
        <taxon>Niveibacterium</taxon>
    </lineage>
</organism>
<reference evidence="1 2" key="1">
    <citation type="submission" date="2021-02" db="EMBL/GenBank/DDBJ databases">
        <title>Niveibacterium changnyeongensis HC41.</title>
        <authorList>
            <person name="Kang M."/>
        </authorList>
    </citation>
    <scope>NUCLEOTIDE SEQUENCE [LARGE SCALE GENOMIC DNA]</scope>
    <source>
        <strain evidence="1 2">HC41</strain>
    </source>
</reference>
<evidence type="ECO:0000313" key="2">
    <source>
        <dbReference type="Proteomes" id="UP000663570"/>
    </source>
</evidence>
<proteinExistence type="predicted"/>
<dbReference type="RefSeq" id="WP_206253421.1">
    <property type="nucleotide sequence ID" value="NZ_CP071060.1"/>
</dbReference>
<sequence length="105" mass="11869">MNTLIVSFGDGRDYEFQVDDNALDALDGRAPRQWFDREFVELECTPSNPMGKLLIVDQILNVAKYGGESRFANHDEWAQRFAAHALKAVGRPHVRVDTAGWAISY</sequence>
<keyword evidence="2" id="KW-1185">Reference proteome</keyword>
<accession>A0ABX7M2P8</accession>
<gene>
    <name evidence="1" type="ORF">JY500_14220</name>
</gene>
<name>A0ABX7M2P8_9RHOO</name>